<comment type="caution">
    <text evidence="1">The sequence shown here is derived from an EMBL/GenBank/DDBJ whole genome shotgun (WGS) entry which is preliminary data.</text>
</comment>
<evidence type="ECO:0000313" key="1">
    <source>
        <dbReference type="EMBL" id="KKN33510.1"/>
    </source>
</evidence>
<reference evidence="1" key="1">
    <citation type="journal article" date="2015" name="Nature">
        <title>Complex archaea that bridge the gap between prokaryotes and eukaryotes.</title>
        <authorList>
            <person name="Spang A."/>
            <person name="Saw J.H."/>
            <person name="Jorgensen S.L."/>
            <person name="Zaremba-Niedzwiedzka K."/>
            <person name="Martijn J."/>
            <person name="Lind A.E."/>
            <person name="van Eijk R."/>
            <person name="Schleper C."/>
            <person name="Guy L."/>
            <person name="Ettema T.J."/>
        </authorList>
    </citation>
    <scope>NUCLEOTIDE SEQUENCE</scope>
</reference>
<dbReference type="AlphaFoldDB" id="A0A0F9PNY4"/>
<dbReference type="EMBL" id="LAZR01002172">
    <property type="protein sequence ID" value="KKN33510.1"/>
    <property type="molecule type" value="Genomic_DNA"/>
</dbReference>
<sequence>MDNFEKIVILFNFTEGVYSDYTQFKLLDAAITNHLEAPEWTKNDSIYVDFEYHDIDYFLLMEDYAVGSESSLFEYLDYVRNDRFVIFDYENSTYLFDTSRQLLDFENFTKVDDHKTVLEFYDFDMDGIHELVIQKDDFTGDGLYNSFKYGAINPAGEISFHTLEQEATSTQIYKEKDSDVSTSDGYQLQWKDIWRDYYVFVERTMITNTTITTQVTTFNKLIQKDLDSDGAPDREVLFEMVYTTTEVNTLTSETTHLYFKPTVHHGYLKEHHGYLYEVRNSSYTIDDASVSFMFTDFEGDEAVSTRIYSDFFPNELSEIYNIDNNLITAINDLDDGDPTNDIIAQVPSLEDLLTLNHPTDGIPAIFEQKTTFENGEFTYENILAVNKTLTIPGIYNQITGLNTVMAANEIKANVIEVIPKEGVFYDLNSRYGPQKIQGSYYYFDEDNDGRFSTIFVADKNDNIIGIIIDYNQDSIANPNKPQAVERHIISSGMSGWQKTNKTSGGLYYAVKTYIDNELIYFEDYNHMDGNFYEITFTDALYDIWKMDYSEGSSLLIEEVMSITSDTFIQSISGRIGEDIGWQITAQGIGIAIGAMVAGIFSIFSGPAGAKIGYYIGHFLGYATANAIHSYIEERDQQYWINSQTFHNEDYKGELTLSNKLLQDRYWGGEDFIPDVLWGSGSGVYAPVKIETDKHLYEGQVVLAPRGAQKTDFNMFNLDIKFK</sequence>
<proteinExistence type="predicted"/>
<organism evidence="1">
    <name type="scientific">marine sediment metagenome</name>
    <dbReference type="NCBI Taxonomy" id="412755"/>
    <lineage>
        <taxon>unclassified sequences</taxon>
        <taxon>metagenomes</taxon>
        <taxon>ecological metagenomes</taxon>
    </lineage>
</organism>
<accession>A0A0F9PNY4</accession>
<gene>
    <name evidence="1" type="ORF">LCGC14_0803070</name>
</gene>
<protein>
    <submittedName>
        <fullName evidence="1">Uncharacterized protein</fullName>
    </submittedName>
</protein>
<feature type="non-terminal residue" evidence="1">
    <location>
        <position position="722"/>
    </location>
</feature>
<name>A0A0F9PNY4_9ZZZZ</name>